<dbReference type="InterPro" id="IPR028978">
    <property type="entry name" value="Chorismate_lyase_/UTRA_dom_sf"/>
</dbReference>
<evidence type="ECO:0000256" key="2">
    <source>
        <dbReference type="ARBA" id="ARBA00023125"/>
    </source>
</evidence>
<keyword evidence="1" id="KW-0805">Transcription regulation</keyword>
<dbReference type="AlphaFoldDB" id="A0A8G0ZV57"/>
<keyword evidence="3" id="KW-0804">Transcription</keyword>
<feature type="domain" description="HTH gntR-type" evidence="4">
    <location>
        <begin position="20"/>
        <end position="88"/>
    </location>
</feature>
<organism evidence="5 6">
    <name type="scientific">Neotabrizicola shimadae</name>
    <dbReference type="NCBI Taxonomy" id="2807096"/>
    <lineage>
        <taxon>Bacteria</taxon>
        <taxon>Pseudomonadati</taxon>
        <taxon>Pseudomonadota</taxon>
        <taxon>Alphaproteobacteria</taxon>
        <taxon>Rhodobacterales</taxon>
        <taxon>Paracoccaceae</taxon>
        <taxon>Neotabrizicola</taxon>
    </lineage>
</organism>
<dbReference type="SMART" id="SM00866">
    <property type="entry name" value="UTRA"/>
    <property type="match status" value="1"/>
</dbReference>
<dbReference type="Gene3D" id="3.40.1410.10">
    <property type="entry name" value="Chorismate lyase-like"/>
    <property type="match status" value="1"/>
</dbReference>
<evidence type="ECO:0000313" key="6">
    <source>
        <dbReference type="Proteomes" id="UP000826300"/>
    </source>
</evidence>
<dbReference type="InterPro" id="IPR036388">
    <property type="entry name" value="WH-like_DNA-bd_sf"/>
</dbReference>
<evidence type="ECO:0000259" key="4">
    <source>
        <dbReference type="PROSITE" id="PS50949"/>
    </source>
</evidence>
<dbReference type="InterPro" id="IPR011663">
    <property type="entry name" value="UTRA"/>
</dbReference>
<dbReference type="PROSITE" id="PS50949">
    <property type="entry name" value="HTH_GNTR"/>
    <property type="match status" value="1"/>
</dbReference>
<sequence>MGGEDTAIFAPAVWFREGRGPRYAQLYRHIVSAIQSGELAPDSQLPPERDLAEIAEVSRVTVRKAVAQLVDEGLVDQRRGAGSFVRGQGPKLEQSLSSLISFTENMLARGRASSSEVLSRGLFPPTPDESMTLGLRTIDRVSRLERLRSADGVPMALEMSSLPEDILPDPEVVGTSLYQYLRGEGRAPTRAIQRVGAINLSAREAQLLAMPVGAAVLRIDRTAYLPSGRPIEFTKGIYRSDLYDFIAELRLGD</sequence>
<dbReference type="Pfam" id="PF07702">
    <property type="entry name" value="UTRA"/>
    <property type="match status" value="1"/>
</dbReference>
<reference evidence="5" key="1">
    <citation type="submission" date="2021-02" db="EMBL/GenBank/DDBJ databases">
        <title>Rhodobacter shimadae sp. nov., an aerobic anoxygenic phototrophic bacterium isolated from a hot spring.</title>
        <authorList>
            <person name="Muramatsu S."/>
            <person name="Haruta S."/>
            <person name="Hirose S."/>
            <person name="Hanada S."/>
        </authorList>
    </citation>
    <scope>NUCLEOTIDE SEQUENCE</scope>
    <source>
        <strain evidence="5">N10</strain>
    </source>
</reference>
<dbReference type="CDD" id="cd07377">
    <property type="entry name" value="WHTH_GntR"/>
    <property type="match status" value="1"/>
</dbReference>
<protein>
    <submittedName>
        <fullName evidence="5">GntR family transcriptional regulator</fullName>
    </submittedName>
</protein>
<accession>A0A8G0ZV57</accession>
<evidence type="ECO:0000313" key="5">
    <source>
        <dbReference type="EMBL" id="QYZ70728.1"/>
    </source>
</evidence>
<dbReference type="SUPFAM" id="SSF64288">
    <property type="entry name" value="Chorismate lyase-like"/>
    <property type="match status" value="1"/>
</dbReference>
<evidence type="ECO:0000256" key="3">
    <source>
        <dbReference type="ARBA" id="ARBA00023163"/>
    </source>
</evidence>
<dbReference type="GO" id="GO:0003677">
    <property type="term" value="F:DNA binding"/>
    <property type="evidence" value="ECO:0007669"/>
    <property type="project" value="UniProtKB-KW"/>
</dbReference>
<dbReference type="PANTHER" id="PTHR44846:SF1">
    <property type="entry name" value="MANNOSYL-D-GLYCERATE TRANSPORT_METABOLISM SYSTEM REPRESSOR MNGR-RELATED"/>
    <property type="match status" value="1"/>
</dbReference>
<proteinExistence type="predicted"/>
<keyword evidence="6" id="KW-1185">Reference proteome</keyword>
<dbReference type="PRINTS" id="PR00035">
    <property type="entry name" value="HTHGNTR"/>
</dbReference>
<dbReference type="SUPFAM" id="SSF46785">
    <property type="entry name" value="Winged helix' DNA-binding domain"/>
    <property type="match status" value="1"/>
</dbReference>
<keyword evidence="2" id="KW-0238">DNA-binding</keyword>
<name>A0A8G0ZV57_9RHOB</name>
<dbReference type="GO" id="GO:0045892">
    <property type="term" value="P:negative regulation of DNA-templated transcription"/>
    <property type="evidence" value="ECO:0007669"/>
    <property type="project" value="TreeGrafter"/>
</dbReference>
<evidence type="ECO:0000256" key="1">
    <source>
        <dbReference type="ARBA" id="ARBA00023015"/>
    </source>
</evidence>
<dbReference type="InterPro" id="IPR036390">
    <property type="entry name" value="WH_DNA-bd_sf"/>
</dbReference>
<dbReference type="Proteomes" id="UP000826300">
    <property type="component" value="Chromosome"/>
</dbReference>
<dbReference type="RefSeq" id="WP_220662945.1">
    <property type="nucleotide sequence ID" value="NZ_CP069370.1"/>
</dbReference>
<dbReference type="Gene3D" id="1.10.10.10">
    <property type="entry name" value="Winged helix-like DNA-binding domain superfamily/Winged helix DNA-binding domain"/>
    <property type="match status" value="1"/>
</dbReference>
<dbReference type="InterPro" id="IPR050679">
    <property type="entry name" value="Bact_HTH_transcr_reg"/>
</dbReference>
<dbReference type="GO" id="GO:0003700">
    <property type="term" value="F:DNA-binding transcription factor activity"/>
    <property type="evidence" value="ECO:0007669"/>
    <property type="project" value="InterPro"/>
</dbReference>
<dbReference type="SMART" id="SM00345">
    <property type="entry name" value="HTH_GNTR"/>
    <property type="match status" value="1"/>
</dbReference>
<gene>
    <name evidence="5" type="ORF">JO391_04220</name>
</gene>
<dbReference type="EMBL" id="CP069370">
    <property type="protein sequence ID" value="QYZ70728.1"/>
    <property type="molecule type" value="Genomic_DNA"/>
</dbReference>
<dbReference type="InterPro" id="IPR000524">
    <property type="entry name" value="Tscrpt_reg_HTH_GntR"/>
</dbReference>
<dbReference type="Pfam" id="PF00392">
    <property type="entry name" value="GntR"/>
    <property type="match status" value="1"/>
</dbReference>
<dbReference type="KEGG" id="nsm:JO391_04220"/>
<dbReference type="PANTHER" id="PTHR44846">
    <property type="entry name" value="MANNOSYL-D-GLYCERATE TRANSPORT/METABOLISM SYSTEM REPRESSOR MNGR-RELATED"/>
    <property type="match status" value="1"/>
</dbReference>